<evidence type="ECO:0000256" key="1">
    <source>
        <dbReference type="SAM" id="MobiDB-lite"/>
    </source>
</evidence>
<organism evidence="2">
    <name type="scientific">Rhizophora mucronata</name>
    <name type="common">Asiatic mangrove</name>
    <dbReference type="NCBI Taxonomy" id="61149"/>
    <lineage>
        <taxon>Eukaryota</taxon>
        <taxon>Viridiplantae</taxon>
        <taxon>Streptophyta</taxon>
        <taxon>Embryophyta</taxon>
        <taxon>Tracheophyta</taxon>
        <taxon>Spermatophyta</taxon>
        <taxon>Magnoliopsida</taxon>
        <taxon>eudicotyledons</taxon>
        <taxon>Gunneridae</taxon>
        <taxon>Pentapetalae</taxon>
        <taxon>rosids</taxon>
        <taxon>fabids</taxon>
        <taxon>Malpighiales</taxon>
        <taxon>Rhizophoraceae</taxon>
        <taxon>Rhizophora</taxon>
    </lineage>
</organism>
<dbReference type="EMBL" id="GGEC01047469">
    <property type="protein sequence ID" value="MBX27953.1"/>
    <property type="molecule type" value="Transcribed_RNA"/>
</dbReference>
<reference evidence="2" key="1">
    <citation type="submission" date="2018-02" db="EMBL/GenBank/DDBJ databases">
        <title>Rhizophora mucronata_Transcriptome.</title>
        <authorList>
            <person name="Meera S.P."/>
            <person name="Sreeshan A."/>
            <person name="Augustine A."/>
        </authorList>
    </citation>
    <scope>NUCLEOTIDE SEQUENCE</scope>
    <source>
        <tissue evidence="2">Leaf</tissue>
    </source>
</reference>
<proteinExistence type="predicted"/>
<dbReference type="AlphaFoldDB" id="A0A2P2MCL6"/>
<name>A0A2P2MCL6_RHIMU</name>
<accession>A0A2P2MCL6</accession>
<protein>
    <submittedName>
        <fullName evidence="2">Actin-related protein 2 isoform X2</fullName>
    </submittedName>
</protein>
<sequence length="20" mass="2275">MKYTNVPNDVVKTPLNTARL</sequence>
<feature type="region of interest" description="Disordered" evidence="1">
    <location>
        <begin position="1"/>
        <end position="20"/>
    </location>
</feature>
<evidence type="ECO:0000313" key="2">
    <source>
        <dbReference type="EMBL" id="MBX27953.1"/>
    </source>
</evidence>